<dbReference type="STRING" id="118168.MC7420_101"/>
<evidence type="ECO:0000256" key="4">
    <source>
        <dbReference type="ARBA" id="ARBA00047684"/>
    </source>
</evidence>
<dbReference type="OrthoDB" id="9804602at2"/>
<comment type="catalytic activity">
    <reaction evidence="4">
        <text>(S)-ureidoglycolate = urea + glyoxylate</text>
        <dbReference type="Rhea" id="RHEA:11304"/>
        <dbReference type="ChEBI" id="CHEBI:16199"/>
        <dbReference type="ChEBI" id="CHEBI:36655"/>
        <dbReference type="ChEBI" id="CHEBI:57296"/>
        <dbReference type="EC" id="4.3.2.3"/>
    </reaction>
</comment>
<evidence type="ECO:0000256" key="3">
    <source>
        <dbReference type="ARBA" id="ARBA00023239"/>
    </source>
</evidence>
<keyword evidence="3" id="KW-0456">Lyase</keyword>
<protein>
    <recommendedName>
        <fullName evidence="7">Ureidoglycolate hydrolase</fullName>
    </recommendedName>
</protein>
<dbReference type="Pfam" id="PF04115">
    <property type="entry name" value="Ureidogly_lyase"/>
    <property type="match status" value="1"/>
</dbReference>
<dbReference type="Proteomes" id="UP000003835">
    <property type="component" value="Unassembled WGS sequence"/>
</dbReference>
<sequence length="163" mass="18900">MNRTISVKQLSVEEISAERFQPFGQLITPTADDKPYDAKDAQLVLHNGTPRFYIMRLYHRGRKFHKITRHQHCTQCLGSLEGKDWWMAVAPACECEQPAIDDIKVFRIPGNCFIKLGLGTWHAGPYFEHDVVDFYNLELSDTNEVDHFTHNFLKSHNLELEIV</sequence>
<dbReference type="eggNOG" id="COG3194">
    <property type="taxonomic scope" value="Bacteria"/>
</dbReference>
<name>B4W2V2_9CYAN</name>
<dbReference type="EMBL" id="DS989872">
    <property type="protein sequence ID" value="EDX71535.1"/>
    <property type="molecule type" value="Genomic_DNA"/>
</dbReference>
<dbReference type="InterPro" id="IPR024060">
    <property type="entry name" value="Ureidoglycolate_lyase_dom_sf"/>
</dbReference>
<dbReference type="GO" id="GO:0000256">
    <property type="term" value="P:allantoin catabolic process"/>
    <property type="evidence" value="ECO:0007669"/>
    <property type="project" value="InterPro"/>
</dbReference>
<dbReference type="AlphaFoldDB" id="B4W2V2"/>
<evidence type="ECO:0008006" key="7">
    <source>
        <dbReference type="Google" id="ProtNLM"/>
    </source>
</evidence>
<dbReference type="InterPro" id="IPR007247">
    <property type="entry name" value="Ureidogly_lyase"/>
</dbReference>
<comment type="subunit">
    <text evidence="1">Homodimer.</text>
</comment>
<dbReference type="RefSeq" id="WP_006105696.1">
    <property type="nucleotide sequence ID" value="NZ_DS989872.1"/>
</dbReference>
<evidence type="ECO:0000256" key="1">
    <source>
        <dbReference type="ARBA" id="ARBA00011738"/>
    </source>
</evidence>
<dbReference type="PANTHER" id="PTHR35721:SF1">
    <property type="entry name" value="UREIDOGLYCOLATE HYDROLASE"/>
    <property type="match status" value="1"/>
</dbReference>
<dbReference type="InterPro" id="IPR011051">
    <property type="entry name" value="RmlC_Cupin_sf"/>
</dbReference>
<dbReference type="HOGENOM" id="CLU_070445_1_0_3"/>
<evidence type="ECO:0000256" key="2">
    <source>
        <dbReference type="ARBA" id="ARBA00022631"/>
    </source>
</evidence>
<accession>B4W2V2</accession>
<gene>
    <name evidence="5" type="ORF">MC7420_101</name>
</gene>
<keyword evidence="6" id="KW-1185">Reference proteome</keyword>
<dbReference type="SUPFAM" id="SSF51182">
    <property type="entry name" value="RmlC-like cupins"/>
    <property type="match status" value="1"/>
</dbReference>
<dbReference type="PANTHER" id="PTHR35721">
    <property type="entry name" value="UREIDOGLYCOLATE HYDROLASE"/>
    <property type="match status" value="1"/>
</dbReference>
<dbReference type="GO" id="GO:0050385">
    <property type="term" value="F:ureidoglycolate lyase activity"/>
    <property type="evidence" value="ECO:0007669"/>
    <property type="project" value="UniProtKB-EC"/>
</dbReference>
<proteinExistence type="predicted"/>
<evidence type="ECO:0000313" key="6">
    <source>
        <dbReference type="Proteomes" id="UP000003835"/>
    </source>
</evidence>
<dbReference type="GO" id="GO:0004848">
    <property type="term" value="F:ureidoglycolate hydrolase activity"/>
    <property type="evidence" value="ECO:0007669"/>
    <property type="project" value="InterPro"/>
</dbReference>
<reference evidence="5 6" key="1">
    <citation type="submission" date="2008-07" db="EMBL/GenBank/DDBJ databases">
        <authorList>
            <person name="Tandeau de Marsac N."/>
            <person name="Ferriera S."/>
            <person name="Johnson J."/>
            <person name="Kravitz S."/>
            <person name="Beeson K."/>
            <person name="Sutton G."/>
            <person name="Rogers Y.-H."/>
            <person name="Friedman R."/>
            <person name="Frazier M."/>
            <person name="Venter J.C."/>
        </authorList>
    </citation>
    <scope>NUCLEOTIDE SEQUENCE [LARGE SCALE GENOMIC DNA]</scope>
    <source>
        <strain evidence="5 6">PCC 7420</strain>
    </source>
</reference>
<dbReference type="GO" id="GO:0006144">
    <property type="term" value="P:purine nucleobase metabolic process"/>
    <property type="evidence" value="ECO:0007669"/>
    <property type="project" value="UniProtKB-KW"/>
</dbReference>
<evidence type="ECO:0000313" key="5">
    <source>
        <dbReference type="EMBL" id="EDX71535.1"/>
    </source>
</evidence>
<organism evidence="5 6">
    <name type="scientific">Coleofasciculus chthonoplastes PCC 7420</name>
    <dbReference type="NCBI Taxonomy" id="118168"/>
    <lineage>
        <taxon>Bacteria</taxon>
        <taxon>Bacillati</taxon>
        <taxon>Cyanobacteriota</taxon>
        <taxon>Cyanophyceae</taxon>
        <taxon>Coleofasciculales</taxon>
        <taxon>Coleofasciculaceae</taxon>
        <taxon>Coleofasciculus</taxon>
    </lineage>
</organism>
<keyword evidence="2" id="KW-0659">Purine metabolism</keyword>
<dbReference type="Gene3D" id="2.60.120.480">
    <property type="entry name" value="Ureidoglycolate hydrolase"/>
    <property type="match status" value="1"/>
</dbReference>